<name>A0A804KBI4_MUSAM</name>
<evidence type="ECO:0000313" key="1">
    <source>
        <dbReference type="EMBL" id="CAG1832945.1"/>
    </source>
</evidence>
<sequence>MWTWQLIRVPSCTASSSAIHVPLSTSLIDCRRAPSLIRCVMVSDPITHICTAGKDKNEKRNIYTKLVLGSAENVTILLATDGFQFLTLSI</sequence>
<dbReference type="InParanoid" id="A0A804KBI4"/>
<dbReference type="EnsemblPlants" id="Ma08_t27870.1">
    <property type="protein sequence ID" value="Ma08_p27870.1"/>
    <property type="gene ID" value="Ma08_g27870"/>
</dbReference>
<protein>
    <submittedName>
        <fullName evidence="1">(wild Malaysian banana) hypothetical protein</fullName>
    </submittedName>
</protein>
<dbReference type="AlphaFoldDB" id="A0A804KBI4"/>
<dbReference type="Proteomes" id="UP000012960">
    <property type="component" value="Unplaced"/>
</dbReference>
<organism evidence="2 3">
    <name type="scientific">Musa acuminata subsp. malaccensis</name>
    <name type="common">Wild banana</name>
    <name type="synonym">Musa malaccensis</name>
    <dbReference type="NCBI Taxonomy" id="214687"/>
    <lineage>
        <taxon>Eukaryota</taxon>
        <taxon>Viridiplantae</taxon>
        <taxon>Streptophyta</taxon>
        <taxon>Embryophyta</taxon>
        <taxon>Tracheophyta</taxon>
        <taxon>Spermatophyta</taxon>
        <taxon>Magnoliopsida</taxon>
        <taxon>Liliopsida</taxon>
        <taxon>Zingiberales</taxon>
        <taxon>Musaceae</taxon>
        <taxon>Musa</taxon>
    </lineage>
</organism>
<evidence type="ECO:0000313" key="2">
    <source>
        <dbReference type="EnsemblPlants" id="Ma08_p27870.1"/>
    </source>
</evidence>
<gene>
    <name evidence="1" type="ORF">GSMUA_88650.1</name>
</gene>
<proteinExistence type="predicted"/>
<keyword evidence="3" id="KW-1185">Reference proteome</keyword>
<evidence type="ECO:0000313" key="3">
    <source>
        <dbReference type="Proteomes" id="UP000012960"/>
    </source>
</evidence>
<reference evidence="1" key="1">
    <citation type="submission" date="2021-03" db="EMBL/GenBank/DDBJ databases">
        <authorList>
            <consortium name="Genoscope - CEA"/>
            <person name="William W."/>
        </authorList>
    </citation>
    <scope>NUCLEOTIDE SEQUENCE</scope>
    <source>
        <strain evidence="1">Doubled-haploid Pahang</strain>
    </source>
</reference>
<reference evidence="2" key="2">
    <citation type="submission" date="2021-05" db="UniProtKB">
        <authorList>
            <consortium name="EnsemblPlants"/>
        </authorList>
    </citation>
    <scope>IDENTIFICATION</scope>
    <source>
        <strain evidence="2">subsp. malaccensis</strain>
    </source>
</reference>
<dbReference type="EMBL" id="HG996472">
    <property type="protein sequence ID" value="CAG1832945.1"/>
    <property type="molecule type" value="Genomic_DNA"/>
</dbReference>
<accession>A0A804KBI4</accession>
<dbReference type="Gramene" id="Ma08_t27870.1">
    <property type="protein sequence ID" value="Ma08_p27870.1"/>
    <property type="gene ID" value="Ma08_g27870"/>
</dbReference>